<feature type="binding site" description="axial binding residue" evidence="8">
    <location>
        <position position="453"/>
    </location>
    <ligand>
        <name>heme</name>
        <dbReference type="ChEBI" id="CHEBI:30413"/>
    </ligand>
    <ligandPart>
        <name>Fe</name>
        <dbReference type="ChEBI" id="CHEBI:18248"/>
    </ligandPart>
</feature>
<name>A0A319F863_ASPSB</name>
<evidence type="ECO:0000256" key="7">
    <source>
        <dbReference type="ARBA" id="ARBA00023033"/>
    </source>
</evidence>
<proteinExistence type="inferred from homology"/>
<evidence type="ECO:0000256" key="6">
    <source>
        <dbReference type="ARBA" id="ARBA00023004"/>
    </source>
</evidence>
<evidence type="ECO:0000256" key="5">
    <source>
        <dbReference type="ARBA" id="ARBA00023002"/>
    </source>
</evidence>
<dbReference type="GO" id="GO:0019748">
    <property type="term" value="P:secondary metabolic process"/>
    <property type="evidence" value="ECO:0007669"/>
    <property type="project" value="UniProtKB-ARBA"/>
</dbReference>
<keyword evidence="10" id="KW-0472">Membrane</keyword>
<evidence type="ECO:0000256" key="10">
    <source>
        <dbReference type="SAM" id="Phobius"/>
    </source>
</evidence>
<dbReference type="PROSITE" id="PS00086">
    <property type="entry name" value="CYTOCHROME_P450"/>
    <property type="match status" value="1"/>
</dbReference>
<dbReference type="InterPro" id="IPR001128">
    <property type="entry name" value="Cyt_P450"/>
</dbReference>
<keyword evidence="6 8" id="KW-0408">Iron</keyword>
<evidence type="ECO:0000256" key="9">
    <source>
        <dbReference type="RuleBase" id="RU000461"/>
    </source>
</evidence>
<dbReference type="SUPFAM" id="SSF48264">
    <property type="entry name" value="Cytochrome P450"/>
    <property type="match status" value="1"/>
</dbReference>
<keyword evidence="10" id="KW-0812">Transmembrane</keyword>
<comment type="cofactor">
    <cofactor evidence="1 8">
        <name>heme</name>
        <dbReference type="ChEBI" id="CHEBI:30413"/>
    </cofactor>
</comment>
<dbReference type="Pfam" id="PF00067">
    <property type="entry name" value="p450"/>
    <property type="match status" value="1"/>
</dbReference>
<dbReference type="AlphaFoldDB" id="A0A319F863"/>
<dbReference type="OrthoDB" id="1844152at2759"/>
<keyword evidence="7 9" id="KW-0503">Monooxygenase</keyword>
<evidence type="ECO:0000313" key="12">
    <source>
        <dbReference type="Proteomes" id="UP000248423"/>
    </source>
</evidence>
<organism evidence="11 12">
    <name type="scientific">Aspergillus sclerotiicarbonarius (strain CBS 121057 / IBT 28362)</name>
    <dbReference type="NCBI Taxonomy" id="1448318"/>
    <lineage>
        <taxon>Eukaryota</taxon>
        <taxon>Fungi</taxon>
        <taxon>Dikarya</taxon>
        <taxon>Ascomycota</taxon>
        <taxon>Pezizomycotina</taxon>
        <taxon>Eurotiomycetes</taxon>
        <taxon>Eurotiomycetidae</taxon>
        <taxon>Eurotiales</taxon>
        <taxon>Aspergillaceae</taxon>
        <taxon>Aspergillus</taxon>
        <taxon>Aspergillus subgen. Circumdati</taxon>
    </lineage>
</organism>
<dbReference type="CDD" id="cd11041">
    <property type="entry name" value="CYP503A1-like"/>
    <property type="match status" value="1"/>
</dbReference>
<gene>
    <name evidence="11" type="ORF">BO78DRAFT_456998</name>
</gene>
<keyword evidence="4 8" id="KW-0479">Metal-binding</keyword>
<keyword evidence="3 8" id="KW-0349">Heme</keyword>
<dbReference type="GO" id="GO:0016705">
    <property type="term" value="F:oxidoreductase activity, acting on paired donors, with incorporation or reduction of molecular oxygen"/>
    <property type="evidence" value="ECO:0007669"/>
    <property type="project" value="InterPro"/>
</dbReference>
<dbReference type="InterPro" id="IPR002403">
    <property type="entry name" value="Cyt_P450_E_grp-IV"/>
</dbReference>
<dbReference type="GO" id="GO:0020037">
    <property type="term" value="F:heme binding"/>
    <property type="evidence" value="ECO:0007669"/>
    <property type="project" value="InterPro"/>
</dbReference>
<dbReference type="InterPro" id="IPR017972">
    <property type="entry name" value="Cyt_P450_CS"/>
</dbReference>
<evidence type="ECO:0000256" key="4">
    <source>
        <dbReference type="ARBA" id="ARBA00022723"/>
    </source>
</evidence>
<dbReference type="VEuPathDB" id="FungiDB:BO78DRAFT_456998"/>
<dbReference type="Gene3D" id="1.10.630.10">
    <property type="entry name" value="Cytochrome P450"/>
    <property type="match status" value="1"/>
</dbReference>
<evidence type="ECO:0000313" key="11">
    <source>
        <dbReference type="EMBL" id="PYI12549.1"/>
    </source>
</evidence>
<dbReference type="Proteomes" id="UP000248423">
    <property type="component" value="Unassembled WGS sequence"/>
</dbReference>
<protein>
    <submittedName>
        <fullName evidence="11">Cytochrome protein</fullName>
    </submittedName>
</protein>
<dbReference type="GO" id="GO:0005506">
    <property type="term" value="F:iron ion binding"/>
    <property type="evidence" value="ECO:0007669"/>
    <property type="project" value="InterPro"/>
</dbReference>
<reference evidence="11 12" key="1">
    <citation type="submission" date="2018-02" db="EMBL/GenBank/DDBJ databases">
        <title>The genomes of Aspergillus section Nigri reveals drivers in fungal speciation.</title>
        <authorList>
            <consortium name="DOE Joint Genome Institute"/>
            <person name="Vesth T.C."/>
            <person name="Nybo J."/>
            <person name="Theobald S."/>
            <person name="Brandl J."/>
            <person name="Frisvad J.C."/>
            <person name="Nielsen K.F."/>
            <person name="Lyhne E.K."/>
            <person name="Kogle M.E."/>
            <person name="Kuo A."/>
            <person name="Riley R."/>
            <person name="Clum A."/>
            <person name="Nolan M."/>
            <person name="Lipzen A."/>
            <person name="Salamov A."/>
            <person name="Henrissat B."/>
            <person name="Wiebenga A."/>
            <person name="De vries R.P."/>
            <person name="Grigoriev I.V."/>
            <person name="Mortensen U.H."/>
            <person name="Andersen M.R."/>
            <person name="Baker S.E."/>
        </authorList>
    </citation>
    <scope>NUCLEOTIDE SEQUENCE [LARGE SCALE GENOMIC DNA]</scope>
    <source>
        <strain evidence="11 12">CBS 121057</strain>
    </source>
</reference>
<evidence type="ECO:0000256" key="2">
    <source>
        <dbReference type="ARBA" id="ARBA00010617"/>
    </source>
</evidence>
<sequence length="514" mass="58348">MPFYTMFSANVASYLARIEPTWTYALIVAVLFLLTSPYKAPFPVINQSRFFDIGHTAGKKRFLQGAHRMIRAGLSKSSVFYITSDNGPKIVLAPKYAHEIRSHHALSFGKAATNEFQANIRGFEPFRQGTTGDRIFQDAIRMKLTQNLGNVTRPLAEETGHALEEIWTNNADWHELALKPSILRLVSRLSSRVFLGEMLCRNTDWLRITADYAVHSFLAAEELRLWPMFLRSSVAHFLPPCQLIRKELQEAKEIIIPVLEERRLARQNAIRQGKTPERYVDAIQWMEESAKGRPYDPAVAQLSFSTVAIHTTTDMLCQVLLDLCGRSEVVEALRTEVISVIQEDRWEKSSLYKLKLMDSVLKESQRLKPIAIATMRRLALEDINLSDGTTIPKGATTVVSCDAMWDPSVYPEPETFDAYRFLKLRETPGHETTAQAASPSPHHLGFGFGKHACPGRFFAINEIKIALCHILLKYDFKLAEGYTPTLRRRGLSLNVDPLAKISVRRRKQQMPFLS</sequence>
<dbReference type="PANTHER" id="PTHR46206">
    <property type="entry name" value="CYTOCHROME P450"/>
    <property type="match status" value="1"/>
</dbReference>
<keyword evidence="12" id="KW-1185">Reference proteome</keyword>
<keyword evidence="5 9" id="KW-0560">Oxidoreductase</keyword>
<dbReference type="EMBL" id="KZ826315">
    <property type="protein sequence ID" value="PYI12549.1"/>
    <property type="molecule type" value="Genomic_DNA"/>
</dbReference>
<evidence type="ECO:0000256" key="8">
    <source>
        <dbReference type="PIRSR" id="PIRSR602403-1"/>
    </source>
</evidence>
<evidence type="ECO:0000256" key="3">
    <source>
        <dbReference type="ARBA" id="ARBA00022617"/>
    </source>
</evidence>
<dbReference type="InterPro" id="IPR036396">
    <property type="entry name" value="Cyt_P450_sf"/>
</dbReference>
<feature type="transmembrane region" description="Helical" evidence="10">
    <location>
        <begin position="21"/>
        <end position="38"/>
    </location>
</feature>
<comment type="similarity">
    <text evidence="2 9">Belongs to the cytochrome P450 family.</text>
</comment>
<keyword evidence="10" id="KW-1133">Transmembrane helix</keyword>
<dbReference type="PANTHER" id="PTHR46206:SF2">
    <property type="entry name" value="CYTOCHROME P450 MONOOXYGENASE AUSG-RELATED"/>
    <property type="match status" value="1"/>
</dbReference>
<accession>A0A319F863</accession>
<dbReference type="STRING" id="1448318.A0A319F863"/>
<dbReference type="GO" id="GO:0004497">
    <property type="term" value="F:monooxygenase activity"/>
    <property type="evidence" value="ECO:0007669"/>
    <property type="project" value="UniProtKB-KW"/>
</dbReference>
<evidence type="ECO:0000256" key="1">
    <source>
        <dbReference type="ARBA" id="ARBA00001971"/>
    </source>
</evidence>
<dbReference type="PRINTS" id="PR00465">
    <property type="entry name" value="EP450IV"/>
</dbReference>